<dbReference type="Gene3D" id="3.30.70.660">
    <property type="entry name" value="Pseudouridine synthase I, catalytic domain, C-terminal subdomain"/>
    <property type="match status" value="1"/>
</dbReference>
<dbReference type="Gene3D" id="1.20.5.690">
    <property type="entry name" value="Importin-alpha, importin-beta-binding domain"/>
    <property type="match status" value="1"/>
</dbReference>
<dbReference type="InterPro" id="IPR002652">
    <property type="entry name" value="Importin-a_IBB"/>
</dbReference>
<dbReference type="Gene3D" id="1.25.10.10">
    <property type="entry name" value="Leucine-rich Repeat Variant"/>
    <property type="match status" value="1"/>
</dbReference>
<sequence length="925" mass="105308">MSSNDQRSKNYKHRGLDQEELRKRREGLNIMLRKKNREAQHFKRRNLGGNDDVADGAADSFGVANDGTRQPGISEPVITSQMIAALYGDDSQQMLDATVRFRKLLSKEPNPPIDEVITAGIVPRFVELLKFQHFQIQFEAAWALTNIASGNSMQTKYVIDAGAVPVFVQLLSSQNEDVQEQAVWALGNIAGDSPECRDYVLDTGVLHPLLNIFARNTRLTMVRNAVWCLSNLCRGKNPAVDFNKVAQALPVLSRLLYNLDSDVLADTCWAISYLSDGPNEKIQAVIQAGVTTRLVELLAHPILNVQSSALRAVGNIVTGDDTQTQLVLDAGVLQHLLTLLQSQKESIKKEACWTLSNITAGVQNQIQAVINAGIFPSLINILKHGDHKTRKEAAWAVTNATSGGTPQQIKYIIDQGAIPPLCELLSVADAKIIQVAFNGLENILKLGAAEAKRTAGPNPYAMMIEECFGLDKIEYLQSHENIEIYQKAFHIIETYFGVDEEENVTARVWVNYVLHFMAWKEKLALKNISKLSDGHLHSNDHVLPQVDYYLTKMPWSQAVTLPRYMIHFSYSGQCYNGVQLQRYTRSVQKTLQDALNAYQPQYAVRMGVSSRTDAGVHALHNTAIFHWVHRDLKLQNPSTLIKPINDHLHKNKELIHVDRIHELSPQFHLRRHCLSRTYIYRLGILDETEFTQANMEIPFLRKKNRYLLRSLTPAQCNLFDYHYLTYVEPPFNLDRFKEAMEVFQGQHNFAAFTTVLGREAMDIEKRCPVKTLKLKLLKGESLLPSPIDSTLHSKMTVYNLVIEGESFLYRLIRRITGAMVMCAQGKMTIQDILNRFDCPPDYYFNNPYPITLKPEGLFLYRVNYNEDEYLHPRMLRSDYRAEDDSELMAMEDVYEEDAEELIEDNNNDEDEDEHSRNQKQQTIIR</sequence>
<dbReference type="InterPro" id="IPR011989">
    <property type="entry name" value="ARM-like"/>
</dbReference>
<dbReference type="EMBL" id="CAJNOQ010008635">
    <property type="protein sequence ID" value="CAF1202557.1"/>
    <property type="molecule type" value="Genomic_DNA"/>
</dbReference>
<dbReference type="InterPro" id="IPR032413">
    <property type="entry name" value="Arm_3"/>
</dbReference>
<dbReference type="Pfam" id="PF16186">
    <property type="entry name" value="Arm_3"/>
    <property type="match status" value="1"/>
</dbReference>
<dbReference type="Proteomes" id="UP000663829">
    <property type="component" value="Unassembled WGS sequence"/>
</dbReference>
<dbReference type="SUPFAM" id="SSF48371">
    <property type="entry name" value="ARM repeat"/>
    <property type="match status" value="1"/>
</dbReference>
<dbReference type="InterPro" id="IPR001406">
    <property type="entry name" value="PsdUridine_synth_TruA"/>
</dbReference>
<dbReference type="InterPro" id="IPR020103">
    <property type="entry name" value="PsdUridine_synth_cat_dom_sf"/>
</dbReference>
<evidence type="ECO:0000256" key="1">
    <source>
        <dbReference type="ARBA" id="ARBA00009375"/>
    </source>
</evidence>
<comment type="caution">
    <text evidence="12">The sequence shown here is derived from an EMBL/GenBank/DDBJ whole genome shotgun (WGS) entry which is preliminary data.</text>
</comment>
<evidence type="ECO:0000256" key="5">
    <source>
        <dbReference type="ARBA" id="ARBA00022737"/>
    </source>
</evidence>
<dbReference type="GO" id="GO:0061608">
    <property type="term" value="F:nuclear import signal receptor activity"/>
    <property type="evidence" value="ECO:0007669"/>
    <property type="project" value="InterPro"/>
</dbReference>
<keyword evidence="5" id="KW-0677">Repeat</keyword>
<accession>A0A814WAJ5</accession>
<evidence type="ECO:0000256" key="10">
    <source>
        <dbReference type="SAM" id="MobiDB-lite"/>
    </source>
</evidence>
<dbReference type="InterPro" id="IPR020097">
    <property type="entry name" value="PsdUridine_synth_TruA_a/b_dom"/>
</dbReference>
<keyword evidence="3 9" id="KW-0813">Transport</keyword>
<evidence type="ECO:0000256" key="4">
    <source>
        <dbReference type="ARBA" id="ARBA00022694"/>
    </source>
</evidence>
<evidence type="ECO:0000313" key="12">
    <source>
        <dbReference type="EMBL" id="CAF1202557.1"/>
    </source>
</evidence>
<dbReference type="SUPFAM" id="SSF55120">
    <property type="entry name" value="Pseudouridine synthase"/>
    <property type="match status" value="1"/>
</dbReference>
<evidence type="ECO:0000259" key="11">
    <source>
        <dbReference type="PROSITE" id="PS51214"/>
    </source>
</evidence>
<comment type="similarity">
    <text evidence="1">Belongs to the tRNA pseudouridine synthase TruA family.</text>
</comment>
<feature type="repeat" description="ARM" evidence="8">
    <location>
        <begin position="162"/>
        <end position="204"/>
    </location>
</feature>
<dbReference type="HAMAP" id="MF_00171">
    <property type="entry name" value="TruA"/>
    <property type="match status" value="1"/>
</dbReference>
<keyword evidence="7" id="KW-0413">Isomerase</keyword>
<dbReference type="EMBL" id="CAJOBC010008636">
    <property type="protein sequence ID" value="CAF3966974.1"/>
    <property type="molecule type" value="Genomic_DNA"/>
</dbReference>
<evidence type="ECO:0000256" key="2">
    <source>
        <dbReference type="ARBA" id="ARBA00010394"/>
    </source>
</evidence>
<feature type="region of interest" description="Disordered" evidence="10">
    <location>
        <begin position="898"/>
        <end position="925"/>
    </location>
</feature>
<evidence type="ECO:0000313" key="13">
    <source>
        <dbReference type="EMBL" id="CAF3966974.1"/>
    </source>
</evidence>
<dbReference type="FunFam" id="1.25.10.10:FF:000021">
    <property type="entry name" value="Importin subunit alpha"/>
    <property type="match status" value="1"/>
</dbReference>
<feature type="region of interest" description="Disordered" evidence="10">
    <location>
        <begin position="1"/>
        <end position="22"/>
    </location>
</feature>
<protein>
    <recommendedName>
        <fullName evidence="11">IBB domain-containing protein</fullName>
    </recommendedName>
</protein>
<dbReference type="SMART" id="SM00185">
    <property type="entry name" value="ARM"/>
    <property type="match status" value="8"/>
</dbReference>
<dbReference type="AlphaFoldDB" id="A0A814WAJ5"/>
<dbReference type="Pfam" id="PF01749">
    <property type="entry name" value="IBB"/>
    <property type="match status" value="1"/>
</dbReference>
<dbReference type="Pfam" id="PF00514">
    <property type="entry name" value="Arm"/>
    <property type="match status" value="8"/>
</dbReference>
<feature type="repeat" description="ARM" evidence="8">
    <location>
        <begin position="120"/>
        <end position="162"/>
    </location>
</feature>
<keyword evidence="14" id="KW-1185">Reference proteome</keyword>
<gene>
    <name evidence="12" type="ORF">GPM918_LOCUS23797</name>
    <name evidence="13" type="ORF">SRO942_LOCUS23796</name>
</gene>
<reference evidence="12" key="1">
    <citation type="submission" date="2021-02" db="EMBL/GenBank/DDBJ databases">
        <authorList>
            <person name="Nowell W R."/>
        </authorList>
    </citation>
    <scope>NUCLEOTIDE SEQUENCE</scope>
</reference>
<dbReference type="Proteomes" id="UP000681722">
    <property type="component" value="Unassembled WGS sequence"/>
</dbReference>
<dbReference type="InterPro" id="IPR036975">
    <property type="entry name" value="Importin-a_IBB_sf"/>
</dbReference>
<organism evidence="12 14">
    <name type="scientific">Didymodactylos carnosus</name>
    <dbReference type="NCBI Taxonomy" id="1234261"/>
    <lineage>
        <taxon>Eukaryota</taxon>
        <taxon>Metazoa</taxon>
        <taxon>Spiralia</taxon>
        <taxon>Gnathifera</taxon>
        <taxon>Rotifera</taxon>
        <taxon>Eurotatoria</taxon>
        <taxon>Bdelloidea</taxon>
        <taxon>Philodinida</taxon>
        <taxon>Philodinidae</taxon>
        <taxon>Didymodactylos</taxon>
    </lineage>
</organism>
<dbReference type="Gene3D" id="3.30.70.580">
    <property type="entry name" value="Pseudouridine synthase I, catalytic domain, N-terminal subdomain"/>
    <property type="match status" value="1"/>
</dbReference>
<dbReference type="PROSITE" id="PS51214">
    <property type="entry name" value="IBB"/>
    <property type="match status" value="1"/>
</dbReference>
<feature type="repeat" description="ARM" evidence="8">
    <location>
        <begin position="331"/>
        <end position="373"/>
    </location>
</feature>
<dbReference type="GO" id="GO:0005634">
    <property type="term" value="C:nucleus"/>
    <property type="evidence" value="ECO:0007669"/>
    <property type="project" value="UniProtKB-ARBA"/>
</dbReference>
<proteinExistence type="inferred from homology"/>
<dbReference type="GO" id="GO:0006606">
    <property type="term" value="P:protein import into nucleus"/>
    <property type="evidence" value="ECO:0007669"/>
    <property type="project" value="InterPro"/>
</dbReference>
<evidence type="ECO:0000256" key="8">
    <source>
        <dbReference type="PROSITE-ProRule" id="PRU00259"/>
    </source>
</evidence>
<feature type="compositionally biased region" description="Acidic residues" evidence="10">
    <location>
        <begin position="898"/>
        <end position="912"/>
    </location>
</feature>
<dbReference type="InterPro" id="IPR016024">
    <property type="entry name" value="ARM-type_fold"/>
</dbReference>
<evidence type="ECO:0000256" key="7">
    <source>
        <dbReference type="ARBA" id="ARBA00023235"/>
    </source>
</evidence>
<dbReference type="Pfam" id="PF01416">
    <property type="entry name" value="PseudoU_synth_1"/>
    <property type="match status" value="1"/>
</dbReference>
<dbReference type="GO" id="GO:0003723">
    <property type="term" value="F:RNA binding"/>
    <property type="evidence" value="ECO:0007669"/>
    <property type="project" value="InterPro"/>
</dbReference>
<dbReference type="GO" id="GO:0001522">
    <property type="term" value="P:pseudouridine synthesis"/>
    <property type="evidence" value="ECO:0007669"/>
    <property type="project" value="InterPro"/>
</dbReference>
<dbReference type="InterPro" id="IPR020094">
    <property type="entry name" value="TruA/RsuA/RluB/E/F_N"/>
</dbReference>
<dbReference type="InterPro" id="IPR000225">
    <property type="entry name" value="Armadillo"/>
</dbReference>
<dbReference type="GO" id="GO:0008033">
    <property type="term" value="P:tRNA processing"/>
    <property type="evidence" value="ECO:0007669"/>
    <property type="project" value="UniProtKB-KW"/>
</dbReference>
<keyword evidence="6" id="KW-0653">Protein transport</keyword>
<feature type="domain" description="IBB" evidence="11">
    <location>
        <begin position="1"/>
        <end position="54"/>
    </location>
</feature>
<dbReference type="OrthoDB" id="29145at2759"/>
<dbReference type="PROSITE" id="PS50176">
    <property type="entry name" value="ARM_REPEAT"/>
    <property type="match status" value="4"/>
</dbReference>
<evidence type="ECO:0000256" key="6">
    <source>
        <dbReference type="ARBA" id="ARBA00022927"/>
    </source>
</evidence>
<keyword evidence="4" id="KW-0819">tRNA processing</keyword>
<dbReference type="InterPro" id="IPR020095">
    <property type="entry name" value="PsdUridine_synth_TruA_C"/>
</dbReference>
<dbReference type="GO" id="GO:0009982">
    <property type="term" value="F:pseudouridine synthase activity"/>
    <property type="evidence" value="ECO:0007669"/>
    <property type="project" value="InterPro"/>
</dbReference>
<feature type="repeat" description="ARM" evidence="8">
    <location>
        <begin position="289"/>
        <end position="331"/>
    </location>
</feature>
<dbReference type="PANTHER" id="PTHR23316">
    <property type="entry name" value="IMPORTIN ALPHA"/>
    <property type="match status" value="1"/>
</dbReference>
<name>A0A814WAJ5_9BILA</name>
<evidence type="ECO:0000256" key="9">
    <source>
        <dbReference type="PROSITE-ProRule" id="PRU00561"/>
    </source>
</evidence>
<evidence type="ECO:0000313" key="14">
    <source>
        <dbReference type="Proteomes" id="UP000663829"/>
    </source>
</evidence>
<evidence type="ECO:0000256" key="3">
    <source>
        <dbReference type="ARBA" id="ARBA00022448"/>
    </source>
</evidence>
<comment type="similarity">
    <text evidence="2">Belongs to the importin alpha family.</text>
</comment>